<dbReference type="Gene3D" id="2.120.10.10">
    <property type="match status" value="1"/>
</dbReference>
<dbReference type="GeneID" id="62152605"/>
<gene>
    <name evidence="1" type="ORF">EAE97_009017</name>
</gene>
<dbReference type="EMBL" id="RCSW01000020">
    <property type="protein sequence ID" value="KAF7931996.1"/>
    <property type="molecule type" value="Genomic_DNA"/>
</dbReference>
<dbReference type="AlphaFoldDB" id="A0A9P5I945"/>
<organism evidence="1 2">
    <name type="scientific">Botrytis byssoidea</name>
    <dbReference type="NCBI Taxonomy" id="139641"/>
    <lineage>
        <taxon>Eukaryota</taxon>
        <taxon>Fungi</taxon>
        <taxon>Dikarya</taxon>
        <taxon>Ascomycota</taxon>
        <taxon>Pezizomycotina</taxon>
        <taxon>Leotiomycetes</taxon>
        <taxon>Helotiales</taxon>
        <taxon>Sclerotiniaceae</taxon>
        <taxon>Botrytis</taxon>
    </lineage>
</organism>
<sequence length="307" mass="33984">MFNEGNQGKYELWIKCLGIPCLNNVLTGWKYSDRCYRTALIIAGRGLDGISLANFNNELCDVFRELNGIYHWTKYDSQNRRWSSPIPISNGTIKSASRPAVATFNDRLYCLYRHHPSNKLYCISTSNGSSWTSPADAGGNGALTNDGPALCGYQGRLVSVHRGTDNHVHWNQSTNGTTWSNTLRISSSISTTKPPAIEVFNGAIYCFISNYGQHRLYTSKYNGSSWNGFHDLGGNLDSAPQVGISSGGTMIVMRKSRDDFLVRVKECDKNGNWIPGIRWWPDVNTSGALGMANWDGVLWVYAGSASI</sequence>
<evidence type="ECO:0000313" key="2">
    <source>
        <dbReference type="Proteomes" id="UP000710849"/>
    </source>
</evidence>
<accession>A0A9P5I945</accession>
<keyword evidence="2" id="KW-1185">Reference proteome</keyword>
<dbReference type="SUPFAM" id="SSF89372">
    <property type="entry name" value="Fucose-specific lectin"/>
    <property type="match status" value="1"/>
</dbReference>
<name>A0A9P5I945_9HELO</name>
<protein>
    <recommendedName>
        <fullName evidence="3">Sialidase domain-containing protein</fullName>
    </recommendedName>
</protein>
<evidence type="ECO:0008006" key="3">
    <source>
        <dbReference type="Google" id="ProtNLM"/>
    </source>
</evidence>
<comment type="caution">
    <text evidence="1">The sequence shown here is derived from an EMBL/GenBank/DDBJ whole genome shotgun (WGS) entry which is preliminary data.</text>
</comment>
<reference evidence="1 2" key="1">
    <citation type="journal article" date="2020" name="Genome Biol. Evol.">
        <title>Comparative genomics of Sclerotiniaceae.</title>
        <authorList>
            <person name="Valero Jimenez C.A."/>
            <person name="Steentjes M."/>
            <person name="Scholten O.E."/>
            <person name="Van Kan J.A.L."/>
        </authorList>
    </citation>
    <scope>NUCLEOTIDE SEQUENCE [LARGE SCALE GENOMIC DNA]</scope>
    <source>
        <strain evidence="1 2">MUCL 94</strain>
    </source>
</reference>
<dbReference type="RefSeq" id="XP_038729545.1">
    <property type="nucleotide sequence ID" value="XM_038879532.1"/>
</dbReference>
<dbReference type="Proteomes" id="UP000710849">
    <property type="component" value="Unassembled WGS sequence"/>
</dbReference>
<evidence type="ECO:0000313" key="1">
    <source>
        <dbReference type="EMBL" id="KAF7931996.1"/>
    </source>
</evidence>
<proteinExistence type="predicted"/>